<feature type="transmembrane region" description="Helical" evidence="7">
    <location>
        <begin position="263"/>
        <end position="284"/>
    </location>
</feature>
<feature type="transmembrane region" description="Helical" evidence="7">
    <location>
        <begin position="191"/>
        <end position="211"/>
    </location>
</feature>
<sequence>MSQSFPTILARLEAWLDELSRFPWRTTAHTLRERFREDSLGLTASSLTFTTLLALVPFVTVALAVFTAFPMFGKMQTLLQRWLVDSLIPDTISRSVLDYLTQFSAKASGLGAVGLSILFITALALILTIDRTLNNIWRVPKLRPLGQRVLIYWAALTLGPLVLAISLTLTTSMASAASRGIGQALPQSTRFIFDSIEFVLLATGMAGLYRYVPNTLVHWRHAWAGGIFVSIGIEAAKKVLGLYLSSVPTYSVLYGTFATLPILLLWIYVAWVIVLLGAVVAAYLPSLLAGVARRAGGPGWHFLLAVELLQHLQATRENPPHGLTAAQAAQRMGVAALQLVPVLDALIALGWVVQTDETASGDLDDVDSRYVLVADPARTLLQPLVEMLLIQHTQSLDRYWTHTGMEVLKLADVLPRRNAPAANAIAAQLSA</sequence>
<dbReference type="InterPro" id="IPR023679">
    <property type="entry name" value="UPF0761_bac"/>
</dbReference>
<evidence type="ECO:0000256" key="3">
    <source>
        <dbReference type="ARBA" id="ARBA00022519"/>
    </source>
</evidence>
<evidence type="ECO:0000256" key="6">
    <source>
        <dbReference type="ARBA" id="ARBA00023136"/>
    </source>
</evidence>
<feature type="transmembrane region" description="Helical" evidence="7">
    <location>
        <begin position="149"/>
        <end position="170"/>
    </location>
</feature>
<comment type="caution">
    <text evidence="7">Lacks conserved residue(s) required for the propagation of feature annotation.</text>
</comment>
<evidence type="ECO:0000313" key="8">
    <source>
        <dbReference type="EMBL" id="QNP48163.1"/>
    </source>
</evidence>
<evidence type="ECO:0000256" key="5">
    <source>
        <dbReference type="ARBA" id="ARBA00022989"/>
    </source>
</evidence>
<accession>A0A7H0GIP7</accession>
<keyword evidence="4 7" id="KW-0812">Transmembrane</keyword>
<dbReference type="NCBIfam" id="TIGR00765">
    <property type="entry name" value="yihY_not_rbn"/>
    <property type="match status" value="1"/>
</dbReference>
<dbReference type="AlphaFoldDB" id="A0A7H0GIP7"/>
<evidence type="ECO:0000256" key="1">
    <source>
        <dbReference type="ARBA" id="ARBA00004651"/>
    </source>
</evidence>
<dbReference type="Proteomes" id="UP000516028">
    <property type="component" value="Chromosome"/>
</dbReference>
<comment type="subcellular location">
    <subcellularLocation>
        <location evidence="1 7">Cell membrane</location>
        <topology evidence="1 7">Multi-pass membrane protein</topology>
    </subcellularLocation>
</comment>
<feature type="transmembrane region" description="Helical" evidence="7">
    <location>
        <begin position="109"/>
        <end position="129"/>
    </location>
</feature>
<dbReference type="PANTHER" id="PTHR30213:SF0">
    <property type="entry name" value="UPF0761 MEMBRANE PROTEIN YIHY"/>
    <property type="match status" value="1"/>
</dbReference>
<comment type="similarity">
    <text evidence="7">Belongs to the UPF0761 family.</text>
</comment>
<protein>
    <recommendedName>
        <fullName evidence="7">UPF0761 membrane protein H9K75_19340</fullName>
    </recommendedName>
</protein>
<feature type="transmembrane region" description="Helical" evidence="7">
    <location>
        <begin position="49"/>
        <end position="72"/>
    </location>
</feature>
<reference evidence="8 9" key="1">
    <citation type="submission" date="2020-08" db="EMBL/GenBank/DDBJ databases">
        <title>Genome sequence of Diaphorobacter aerolatus KACC 16536T.</title>
        <authorList>
            <person name="Hyun D.-W."/>
            <person name="Bae J.-W."/>
        </authorList>
    </citation>
    <scope>NUCLEOTIDE SEQUENCE [LARGE SCALE GENOMIC DNA]</scope>
    <source>
        <strain evidence="8 9">KACC 16536</strain>
    </source>
</reference>
<evidence type="ECO:0000313" key="9">
    <source>
        <dbReference type="Proteomes" id="UP000516028"/>
    </source>
</evidence>
<dbReference type="GO" id="GO:0005886">
    <property type="term" value="C:plasma membrane"/>
    <property type="evidence" value="ECO:0007669"/>
    <property type="project" value="UniProtKB-SubCell"/>
</dbReference>
<dbReference type="KEGG" id="daer:H9K75_19340"/>
<keyword evidence="2 7" id="KW-1003">Cell membrane</keyword>
<name>A0A7H0GIP7_9BURK</name>
<keyword evidence="6 7" id="KW-0472">Membrane</keyword>
<dbReference type="EMBL" id="CP060783">
    <property type="protein sequence ID" value="QNP48163.1"/>
    <property type="molecule type" value="Genomic_DNA"/>
</dbReference>
<keyword evidence="9" id="KW-1185">Reference proteome</keyword>
<keyword evidence="3" id="KW-0997">Cell inner membrane</keyword>
<keyword evidence="5 7" id="KW-1133">Transmembrane helix</keyword>
<proteinExistence type="inferred from homology"/>
<evidence type="ECO:0000256" key="7">
    <source>
        <dbReference type="HAMAP-Rule" id="MF_00672"/>
    </source>
</evidence>
<organism evidence="8 9">
    <name type="scientific">Diaphorobacter aerolatus</name>
    <dbReference type="NCBI Taxonomy" id="1288495"/>
    <lineage>
        <taxon>Bacteria</taxon>
        <taxon>Pseudomonadati</taxon>
        <taxon>Pseudomonadota</taxon>
        <taxon>Betaproteobacteria</taxon>
        <taxon>Burkholderiales</taxon>
        <taxon>Comamonadaceae</taxon>
        <taxon>Diaphorobacter</taxon>
    </lineage>
</organism>
<evidence type="ECO:0000256" key="2">
    <source>
        <dbReference type="ARBA" id="ARBA00022475"/>
    </source>
</evidence>
<gene>
    <name evidence="8" type="ORF">H9K75_19340</name>
</gene>
<dbReference type="RefSeq" id="WP_187723838.1">
    <property type="nucleotide sequence ID" value="NZ_CP060783.1"/>
</dbReference>
<dbReference type="HAMAP" id="MF_00672">
    <property type="entry name" value="UPF0761"/>
    <property type="match status" value="1"/>
</dbReference>
<dbReference type="PANTHER" id="PTHR30213">
    <property type="entry name" value="INNER MEMBRANE PROTEIN YHJD"/>
    <property type="match status" value="1"/>
</dbReference>
<evidence type="ECO:0000256" key="4">
    <source>
        <dbReference type="ARBA" id="ARBA00022692"/>
    </source>
</evidence>
<dbReference type="Pfam" id="PF03631">
    <property type="entry name" value="Virul_fac_BrkB"/>
    <property type="match status" value="1"/>
</dbReference>
<dbReference type="InterPro" id="IPR017039">
    <property type="entry name" value="Virul_fac_BrkB"/>
</dbReference>